<dbReference type="Proteomes" id="UP000321721">
    <property type="component" value="Unassembled WGS sequence"/>
</dbReference>
<dbReference type="PROSITE" id="PS50075">
    <property type="entry name" value="CARRIER"/>
    <property type="match status" value="1"/>
</dbReference>
<keyword evidence="3" id="KW-1185">Reference proteome</keyword>
<dbReference type="EMBL" id="VOOS01000005">
    <property type="protein sequence ID" value="TXB64213.1"/>
    <property type="molecule type" value="Genomic_DNA"/>
</dbReference>
<feature type="domain" description="Carrier" evidence="1">
    <location>
        <begin position="1"/>
        <end position="76"/>
    </location>
</feature>
<gene>
    <name evidence="2" type="ORF">FRY74_10495</name>
</gene>
<dbReference type="InterPro" id="IPR036736">
    <property type="entry name" value="ACP-like_sf"/>
</dbReference>
<dbReference type="AlphaFoldDB" id="A0A5C6RPT8"/>
<evidence type="ECO:0000313" key="3">
    <source>
        <dbReference type="Proteomes" id="UP000321721"/>
    </source>
</evidence>
<proteinExistence type="predicted"/>
<accession>A0A5C6RPT8</accession>
<dbReference type="InterPro" id="IPR009081">
    <property type="entry name" value="PP-bd_ACP"/>
</dbReference>
<organism evidence="2 3">
    <name type="scientific">Vicingus serpentipes</name>
    <dbReference type="NCBI Taxonomy" id="1926625"/>
    <lineage>
        <taxon>Bacteria</taxon>
        <taxon>Pseudomonadati</taxon>
        <taxon>Bacteroidota</taxon>
        <taxon>Flavobacteriia</taxon>
        <taxon>Flavobacteriales</taxon>
        <taxon>Vicingaceae</taxon>
        <taxon>Vicingus</taxon>
    </lineage>
</organism>
<protein>
    <submittedName>
        <fullName evidence="2">Acyl carrier protein</fullName>
    </submittedName>
</protein>
<reference evidence="2 3" key="1">
    <citation type="submission" date="2019-08" db="EMBL/GenBank/DDBJ databases">
        <title>Genome of Vicingus serpentipes NCIMB 15042.</title>
        <authorList>
            <person name="Bowman J.P."/>
        </authorList>
    </citation>
    <scope>NUCLEOTIDE SEQUENCE [LARGE SCALE GENOMIC DNA]</scope>
    <source>
        <strain evidence="2 3">NCIMB 15042</strain>
    </source>
</reference>
<evidence type="ECO:0000259" key="1">
    <source>
        <dbReference type="PROSITE" id="PS50075"/>
    </source>
</evidence>
<dbReference type="RefSeq" id="WP_147101277.1">
    <property type="nucleotide sequence ID" value="NZ_VOOS01000005.1"/>
</dbReference>
<evidence type="ECO:0000313" key="2">
    <source>
        <dbReference type="EMBL" id="TXB64213.1"/>
    </source>
</evidence>
<comment type="caution">
    <text evidence="2">The sequence shown here is derived from an EMBL/GenBank/DDBJ whole genome shotgun (WGS) entry which is preliminary data.</text>
</comment>
<name>A0A5C6RPT8_9FLAO</name>
<dbReference type="Gene3D" id="1.10.1200.10">
    <property type="entry name" value="ACP-like"/>
    <property type="match status" value="1"/>
</dbReference>
<sequence>MGIQDLIKKLENELDEVENGSLTPETSIRDVEWWSSMHALVIIALIDTEYDVAISGADLKTIFTIQDIFNVIQEKKKNGSN</sequence>
<dbReference type="SUPFAM" id="SSF47336">
    <property type="entry name" value="ACP-like"/>
    <property type="match status" value="1"/>
</dbReference>
<dbReference type="OrthoDB" id="675004at2"/>